<dbReference type="CDD" id="cd07473">
    <property type="entry name" value="Peptidases_S8_Subtilisin_like"/>
    <property type="match status" value="1"/>
</dbReference>
<gene>
    <name evidence="9" type="ORF">GCM10009105_07880</name>
</gene>
<feature type="domain" description="Peptidase S8/S53" evidence="8">
    <location>
        <begin position="155"/>
        <end position="406"/>
    </location>
</feature>
<dbReference type="InterPro" id="IPR015500">
    <property type="entry name" value="Peptidase_S8_subtilisin-rel"/>
</dbReference>
<evidence type="ECO:0000256" key="1">
    <source>
        <dbReference type="ARBA" id="ARBA00011073"/>
    </source>
</evidence>
<accession>A0ABN1ID99</accession>
<dbReference type="InterPro" id="IPR034204">
    <property type="entry name" value="PfSUB1-like_cat_dom"/>
</dbReference>
<dbReference type="InterPro" id="IPR050131">
    <property type="entry name" value="Peptidase_S8_subtilisin-like"/>
</dbReference>
<feature type="chain" id="PRO_5047082664" description="Peptidase S8/S53 domain-containing protein" evidence="7">
    <location>
        <begin position="29"/>
        <end position="554"/>
    </location>
</feature>
<feature type="active site" description="Charge relay system" evidence="5">
    <location>
        <position position="163"/>
    </location>
</feature>
<dbReference type="EMBL" id="BAAAEU010000004">
    <property type="protein sequence ID" value="GAA0708357.1"/>
    <property type="molecule type" value="Genomic_DNA"/>
</dbReference>
<feature type="signal peptide" evidence="7">
    <location>
        <begin position="1"/>
        <end position="28"/>
    </location>
</feature>
<reference evidence="9 10" key="1">
    <citation type="journal article" date="2019" name="Int. J. Syst. Evol. Microbiol.">
        <title>The Global Catalogue of Microorganisms (GCM) 10K type strain sequencing project: providing services to taxonomists for standard genome sequencing and annotation.</title>
        <authorList>
            <consortium name="The Broad Institute Genomics Platform"/>
            <consortium name="The Broad Institute Genome Sequencing Center for Infectious Disease"/>
            <person name="Wu L."/>
            <person name="Ma J."/>
        </authorList>
    </citation>
    <scope>NUCLEOTIDE SEQUENCE [LARGE SCALE GENOMIC DNA]</scope>
    <source>
        <strain evidence="9 10">JCM 15421</strain>
    </source>
</reference>
<evidence type="ECO:0000259" key="8">
    <source>
        <dbReference type="Pfam" id="PF00082"/>
    </source>
</evidence>
<keyword evidence="7" id="KW-0732">Signal</keyword>
<dbReference type="PROSITE" id="PS51892">
    <property type="entry name" value="SUBTILASE"/>
    <property type="match status" value="1"/>
</dbReference>
<feature type="active site" description="Charge relay system" evidence="5">
    <location>
        <position position="374"/>
    </location>
</feature>
<evidence type="ECO:0000256" key="7">
    <source>
        <dbReference type="SAM" id="SignalP"/>
    </source>
</evidence>
<dbReference type="PANTHER" id="PTHR43806:SF11">
    <property type="entry name" value="CEREVISIN-RELATED"/>
    <property type="match status" value="1"/>
</dbReference>
<dbReference type="Pfam" id="PF00082">
    <property type="entry name" value="Peptidase_S8"/>
    <property type="match status" value="1"/>
</dbReference>
<dbReference type="PANTHER" id="PTHR43806">
    <property type="entry name" value="PEPTIDASE S8"/>
    <property type="match status" value="1"/>
</dbReference>
<evidence type="ECO:0000256" key="3">
    <source>
        <dbReference type="ARBA" id="ARBA00022801"/>
    </source>
</evidence>
<evidence type="ECO:0000256" key="4">
    <source>
        <dbReference type="ARBA" id="ARBA00022825"/>
    </source>
</evidence>
<comment type="caution">
    <text evidence="9">The sequence shown here is derived from an EMBL/GenBank/DDBJ whole genome shotgun (WGS) entry which is preliminary data.</text>
</comment>
<dbReference type="InterPro" id="IPR036852">
    <property type="entry name" value="Peptidase_S8/S53_dom_sf"/>
</dbReference>
<evidence type="ECO:0000256" key="5">
    <source>
        <dbReference type="PROSITE-ProRule" id="PRU01240"/>
    </source>
</evidence>
<dbReference type="Gene3D" id="3.40.50.200">
    <property type="entry name" value="Peptidase S8/S53 domain"/>
    <property type="match status" value="1"/>
</dbReference>
<protein>
    <recommendedName>
        <fullName evidence="8">Peptidase S8/S53 domain-containing protein</fullName>
    </recommendedName>
</protein>
<evidence type="ECO:0000256" key="6">
    <source>
        <dbReference type="RuleBase" id="RU003355"/>
    </source>
</evidence>
<dbReference type="InterPro" id="IPR022398">
    <property type="entry name" value="Peptidase_S8_His-AS"/>
</dbReference>
<comment type="similarity">
    <text evidence="1 5 6">Belongs to the peptidase S8 family.</text>
</comment>
<evidence type="ECO:0000313" key="9">
    <source>
        <dbReference type="EMBL" id="GAA0708357.1"/>
    </source>
</evidence>
<name>A0ABN1ID99_9GAMM</name>
<dbReference type="PROSITE" id="PS00137">
    <property type="entry name" value="SUBTILASE_HIS"/>
    <property type="match status" value="1"/>
</dbReference>
<dbReference type="SUPFAM" id="SSF52743">
    <property type="entry name" value="Subtilisin-like"/>
    <property type="match status" value="1"/>
</dbReference>
<sequence>MHWLRSSCISVLAILALAVFTGGTVTWAQDNNPQVASEALFKVRAGLDNNSLANIEGETDANMDDEVSHVDSGVVRRIRSRSMSVDQLLSALRGDPNVIYAEPNYIVHANTVPNDPRFSELWGMRNIGQTILGVPGTVGADIKAEPAWTVTTGTRSIVVGIVDTGIDYAHIDLSGNVWNNPGGIGGCGVGTHGFNAITKTCDPNDDHYHGTHCAGTIGALGNNNTGVVGVNWATSIMGLKFLDASGSGTTADAISAIDFAVNAKIAGVNVRVLSNSWGGGGFSQALLDEINKANANDILFVAAAGNAATNNDVTPHYPSSYNAPNVVSIAATDNNDGLASFSNYGATSVHLGAPGVDILSTQPGNLYQYLSGTSMATPHVAGAAALILSKSTLTTAQLKSTLLSSVDSIPSLAGKTSTGGRLNVCKGIPGCGGPPPPPTPDFTLSISPPSVTLPAAGGTATYAVAIARTGGFTAAVAFSVSSLPAGATGSFNPASTTGNSSTLTVTVAASTVAGTYPLTITGTGGSPTLTRTAAATLVKQGSTPPPCTDGNCQN</sequence>
<dbReference type="PROSITE" id="PS00138">
    <property type="entry name" value="SUBTILASE_SER"/>
    <property type="match status" value="1"/>
</dbReference>
<keyword evidence="3 5" id="KW-0378">Hydrolase</keyword>
<dbReference type="Proteomes" id="UP001501523">
    <property type="component" value="Unassembled WGS sequence"/>
</dbReference>
<keyword evidence="4 5" id="KW-0720">Serine protease</keyword>
<evidence type="ECO:0000256" key="2">
    <source>
        <dbReference type="ARBA" id="ARBA00022670"/>
    </source>
</evidence>
<dbReference type="InterPro" id="IPR023827">
    <property type="entry name" value="Peptidase_S8_Asp-AS"/>
</dbReference>
<keyword evidence="10" id="KW-1185">Reference proteome</keyword>
<proteinExistence type="inferred from homology"/>
<keyword evidence="2 5" id="KW-0645">Protease</keyword>
<dbReference type="InterPro" id="IPR023828">
    <property type="entry name" value="Peptidase_S8_Ser-AS"/>
</dbReference>
<dbReference type="PROSITE" id="PS00136">
    <property type="entry name" value="SUBTILASE_ASP"/>
    <property type="match status" value="1"/>
</dbReference>
<feature type="active site" description="Charge relay system" evidence="5">
    <location>
        <position position="209"/>
    </location>
</feature>
<evidence type="ECO:0000313" key="10">
    <source>
        <dbReference type="Proteomes" id="UP001501523"/>
    </source>
</evidence>
<dbReference type="InterPro" id="IPR000209">
    <property type="entry name" value="Peptidase_S8/S53_dom"/>
</dbReference>
<dbReference type="PRINTS" id="PR00723">
    <property type="entry name" value="SUBTILISIN"/>
</dbReference>
<organism evidence="9 10">
    <name type="scientific">Dokdonella soli</name>
    <dbReference type="NCBI Taxonomy" id="529810"/>
    <lineage>
        <taxon>Bacteria</taxon>
        <taxon>Pseudomonadati</taxon>
        <taxon>Pseudomonadota</taxon>
        <taxon>Gammaproteobacteria</taxon>
        <taxon>Lysobacterales</taxon>
        <taxon>Rhodanobacteraceae</taxon>
        <taxon>Dokdonella</taxon>
    </lineage>
</organism>